<feature type="coiled-coil region" evidence="2">
    <location>
        <begin position="148"/>
        <end position="175"/>
    </location>
</feature>
<dbReference type="InterPro" id="IPR000315">
    <property type="entry name" value="Znf_B-box"/>
</dbReference>
<feature type="domain" description="B box-type" evidence="3">
    <location>
        <begin position="7"/>
        <end position="55"/>
    </location>
</feature>
<evidence type="ECO:0000313" key="5">
    <source>
        <dbReference type="Proteomes" id="UP000596742"/>
    </source>
</evidence>
<dbReference type="InterPro" id="IPR047153">
    <property type="entry name" value="TRIM45/56/19-like"/>
</dbReference>
<dbReference type="PANTHER" id="PTHR25462:SF305">
    <property type="entry name" value="RING-TYPE DOMAIN-CONTAINING PROTEIN"/>
    <property type="match status" value="1"/>
</dbReference>
<dbReference type="CDD" id="cd19756">
    <property type="entry name" value="Bbox2"/>
    <property type="match status" value="1"/>
</dbReference>
<dbReference type="Pfam" id="PF00643">
    <property type="entry name" value="zf-B_box"/>
    <property type="match status" value="1"/>
</dbReference>
<dbReference type="EMBL" id="UYJE01005593">
    <property type="protein sequence ID" value="VDI38460.1"/>
    <property type="molecule type" value="Genomic_DNA"/>
</dbReference>
<dbReference type="InterPro" id="IPR011042">
    <property type="entry name" value="6-blade_b-propeller_TolB-like"/>
</dbReference>
<dbReference type="Gene3D" id="2.120.10.30">
    <property type="entry name" value="TolB, C-terminal domain"/>
    <property type="match status" value="1"/>
</dbReference>
<dbReference type="GO" id="GO:0061630">
    <property type="term" value="F:ubiquitin protein ligase activity"/>
    <property type="evidence" value="ECO:0007669"/>
    <property type="project" value="TreeGrafter"/>
</dbReference>
<comment type="caution">
    <text evidence="4">The sequence shown here is derived from an EMBL/GenBank/DDBJ whole genome shotgun (WGS) entry which is preliminary data.</text>
</comment>
<organism evidence="4 5">
    <name type="scientific">Mytilus galloprovincialis</name>
    <name type="common">Mediterranean mussel</name>
    <dbReference type="NCBI Taxonomy" id="29158"/>
    <lineage>
        <taxon>Eukaryota</taxon>
        <taxon>Metazoa</taxon>
        <taxon>Spiralia</taxon>
        <taxon>Lophotrochozoa</taxon>
        <taxon>Mollusca</taxon>
        <taxon>Bivalvia</taxon>
        <taxon>Autobranchia</taxon>
        <taxon>Pteriomorphia</taxon>
        <taxon>Mytilida</taxon>
        <taxon>Mytiloidea</taxon>
        <taxon>Mytilidae</taxon>
        <taxon>Mytilinae</taxon>
        <taxon>Mytilus</taxon>
    </lineage>
</organism>
<protein>
    <recommendedName>
        <fullName evidence="3">B box-type domain-containing protein</fullName>
    </recommendedName>
</protein>
<dbReference type="GO" id="GO:0008270">
    <property type="term" value="F:zinc ion binding"/>
    <property type="evidence" value="ECO:0007669"/>
    <property type="project" value="UniProtKB-KW"/>
</dbReference>
<dbReference type="AlphaFoldDB" id="A0A8B6ET56"/>
<dbReference type="OrthoDB" id="6104337at2759"/>
<dbReference type="SMART" id="SM00336">
    <property type="entry name" value="BBOX"/>
    <property type="match status" value="2"/>
</dbReference>
<dbReference type="SUPFAM" id="SSF57845">
    <property type="entry name" value="B-box zinc-binding domain"/>
    <property type="match status" value="1"/>
</dbReference>
<dbReference type="CDD" id="cd19757">
    <property type="entry name" value="Bbox1"/>
    <property type="match status" value="1"/>
</dbReference>
<dbReference type="GO" id="GO:0005654">
    <property type="term" value="C:nucleoplasm"/>
    <property type="evidence" value="ECO:0007669"/>
    <property type="project" value="TreeGrafter"/>
</dbReference>
<evidence type="ECO:0000256" key="2">
    <source>
        <dbReference type="SAM" id="Coils"/>
    </source>
</evidence>
<dbReference type="Gene3D" id="4.10.830.40">
    <property type="match status" value="1"/>
</dbReference>
<keyword evidence="1" id="KW-0862">Zinc</keyword>
<proteinExistence type="predicted"/>
<dbReference type="PROSITE" id="PS50119">
    <property type="entry name" value="ZF_BBOX"/>
    <property type="match status" value="2"/>
</dbReference>
<gene>
    <name evidence="4" type="ORF">MGAL_10B020060</name>
</gene>
<evidence type="ECO:0000313" key="4">
    <source>
        <dbReference type="EMBL" id="VDI38460.1"/>
    </source>
</evidence>
<feature type="domain" description="B box-type" evidence="3">
    <location>
        <begin position="67"/>
        <end position="108"/>
    </location>
</feature>
<dbReference type="PANTHER" id="PTHR25462">
    <property type="entry name" value="BONUS, ISOFORM C-RELATED"/>
    <property type="match status" value="1"/>
</dbReference>
<keyword evidence="1" id="KW-0479">Metal-binding</keyword>
<keyword evidence="5" id="KW-1185">Reference proteome</keyword>
<evidence type="ECO:0000259" key="3">
    <source>
        <dbReference type="PROSITE" id="PS50119"/>
    </source>
</evidence>
<accession>A0A8B6ET56</accession>
<sequence>MAHGGGQVPVSCSLCEENTKIEWKCLNCDMLMCDKCKQKIHVKFKFAKDHKVVSIQEVGLHAEEVDFSSISCQNHLKQNCFMFCKSCDCLVCPLCISETHNGHGLVAIREGYEIHTNKLKTGQKNIKTKIGELKKRKAEVKDIESSEHSRLEEIIKKIETQKNVLKNEVDQHIQKLKSEIMKRWEALHLTTKKEDNEVTLLIGSLESQNSEVDEIIQSNDGKRVFVDGVGLVKQMEETVTQPCTKFDSIPTFLPGEITAYNIGSLGNVSTKGEIKIIKQFCSELTSIRHIAACTEDTLWIKDKNILQKVKIEGSRLNEIYHKEVDLYGMACTPSKDLLFVSLGSALKQISCQTSKVTDSIYEAKQGLKLSAVHINPDGKVSVGAYSGNLVYPANGRWVVIVMDKSGKHENTYEYDRRGNTIFTHILNITRTKKSYICVVDRLSKNKRGRVVILSEDGDVLNTFNGNSEVNTDKNPFQPDLAFTTHSDIIVVTDFSLSHILYLLNNSGHFIRWVDTRKLEISTPFSFSVADSGHIYIGCAVASGSSDKAKIYEVNIS</sequence>
<dbReference type="Proteomes" id="UP000596742">
    <property type="component" value="Unassembled WGS sequence"/>
</dbReference>
<keyword evidence="2" id="KW-0175">Coiled coil</keyword>
<keyword evidence="1" id="KW-0863">Zinc-finger</keyword>
<name>A0A8B6ET56_MYTGA</name>
<reference evidence="4" key="1">
    <citation type="submission" date="2018-11" db="EMBL/GenBank/DDBJ databases">
        <authorList>
            <person name="Alioto T."/>
            <person name="Alioto T."/>
        </authorList>
    </citation>
    <scope>NUCLEOTIDE SEQUENCE</scope>
</reference>
<evidence type="ECO:0000256" key="1">
    <source>
        <dbReference type="PROSITE-ProRule" id="PRU00024"/>
    </source>
</evidence>
<dbReference type="CDD" id="cd22249">
    <property type="entry name" value="UDM1_RNF168_RNF169-like"/>
    <property type="match status" value="1"/>
</dbReference>
<dbReference type="Gene3D" id="3.30.160.60">
    <property type="entry name" value="Classic Zinc Finger"/>
    <property type="match status" value="1"/>
</dbReference>
<dbReference type="SUPFAM" id="SSF101898">
    <property type="entry name" value="NHL repeat"/>
    <property type="match status" value="1"/>
</dbReference>